<protein>
    <recommendedName>
        <fullName evidence="4">Tyrosine-protein kinase ephrin type A/B receptor-like domain-containing protein</fullName>
    </recommendedName>
</protein>
<dbReference type="Proteomes" id="UP000663829">
    <property type="component" value="Unassembled WGS sequence"/>
</dbReference>
<organism evidence="1 3">
    <name type="scientific">Didymodactylos carnosus</name>
    <dbReference type="NCBI Taxonomy" id="1234261"/>
    <lineage>
        <taxon>Eukaryota</taxon>
        <taxon>Metazoa</taxon>
        <taxon>Spiralia</taxon>
        <taxon>Gnathifera</taxon>
        <taxon>Rotifera</taxon>
        <taxon>Eurotatoria</taxon>
        <taxon>Bdelloidea</taxon>
        <taxon>Philodinida</taxon>
        <taxon>Philodinidae</taxon>
        <taxon>Didymodactylos</taxon>
    </lineage>
</organism>
<dbReference type="Proteomes" id="UP000681722">
    <property type="component" value="Unassembled WGS sequence"/>
</dbReference>
<name>A0A816EN70_9BILA</name>
<evidence type="ECO:0000313" key="2">
    <source>
        <dbReference type="EMBL" id="CAF4581518.1"/>
    </source>
</evidence>
<feature type="non-terminal residue" evidence="1">
    <location>
        <position position="1"/>
    </location>
</feature>
<dbReference type="AlphaFoldDB" id="A0A816EN70"/>
<evidence type="ECO:0008006" key="4">
    <source>
        <dbReference type="Google" id="ProtNLM"/>
    </source>
</evidence>
<gene>
    <name evidence="1" type="ORF">GPM918_LOCUS45554</name>
    <name evidence="2" type="ORF">SRO942_LOCUS48150</name>
</gene>
<dbReference type="EMBL" id="CAJOBC010122667">
    <property type="protein sequence ID" value="CAF4581518.1"/>
    <property type="molecule type" value="Genomic_DNA"/>
</dbReference>
<dbReference type="EMBL" id="CAJNOQ010051778">
    <property type="protein sequence ID" value="CAF1651856.1"/>
    <property type="molecule type" value="Genomic_DNA"/>
</dbReference>
<reference evidence="1" key="1">
    <citation type="submission" date="2021-02" db="EMBL/GenBank/DDBJ databases">
        <authorList>
            <person name="Nowell W R."/>
        </authorList>
    </citation>
    <scope>NUCLEOTIDE SEQUENCE</scope>
</reference>
<keyword evidence="3" id="KW-1185">Reference proteome</keyword>
<dbReference type="OrthoDB" id="413581at2759"/>
<sequence>IQSINTVLLFSVDDLLNPAKLIYVKEHSNGKSLGFGKSVTWLENGNKAVLLANYYSIVDYAWSSSQIQIYDNNLSALLSHFPNNYQTLSSYFNPSFLNIISTSTSLIIVDITGNIQVIQPTPPGYYAATSTSDSDILTYSAQVPCTGGMFKNQTSLEPCLLCPIGTKASSIANIECTPCSSLSFCPFGSVNDVSYTKLEPIIPHKTYPNSPDNSLFDDILIQNMFSIGTTGR</sequence>
<proteinExistence type="predicted"/>
<accession>A0A816EN70</accession>
<evidence type="ECO:0000313" key="3">
    <source>
        <dbReference type="Proteomes" id="UP000663829"/>
    </source>
</evidence>
<evidence type="ECO:0000313" key="1">
    <source>
        <dbReference type="EMBL" id="CAF1651856.1"/>
    </source>
</evidence>
<comment type="caution">
    <text evidence="1">The sequence shown here is derived from an EMBL/GenBank/DDBJ whole genome shotgun (WGS) entry which is preliminary data.</text>
</comment>